<dbReference type="SUPFAM" id="SSF56529">
    <property type="entry name" value="FAH"/>
    <property type="match status" value="1"/>
</dbReference>
<evidence type="ECO:0000259" key="3">
    <source>
        <dbReference type="Pfam" id="PF01557"/>
    </source>
</evidence>
<protein>
    <submittedName>
        <fullName evidence="4">Fumarylacetoacetate hydrolase family protein</fullName>
    </submittedName>
</protein>
<evidence type="ECO:0000313" key="4">
    <source>
        <dbReference type="EMBL" id="MBL1119687.1"/>
    </source>
</evidence>
<dbReference type="InterPro" id="IPR036663">
    <property type="entry name" value="Fumarylacetoacetase_C_sf"/>
</dbReference>
<sequence length="291" mass="31931">MKLVRWRASDGTTKVGVQEDEYLAELPFATMAEVLQRKVVDIRRAAEEAVSRGRRVDPAEAELLAPVDGRTEVWGAGVTYQLSRSARAEESGFEEVYHHVYEADRPELFFKSAAWRMLTDGDPGGLRPDCDDSVCEPELALVLNRHAEIVGALVCNDLTARGIEAVNPIYLPQAKLFPGSCVLSTAIVPWWTIDTPEDLLITVAVYRGAELVFSGEARTSAMRRGYGELVQWLFRGEQFPDGVVLSTGTGIVPPLGAGLRPGDRAIVTIDQVGVLSNVMTDNRDMFEGLPK</sequence>
<evidence type="ECO:0000256" key="2">
    <source>
        <dbReference type="ARBA" id="ARBA00022723"/>
    </source>
</evidence>
<dbReference type="Gene3D" id="3.90.850.10">
    <property type="entry name" value="Fumarylacetoacetase-like, C-terminal domain"/>
    <property type="match status" value="1"/>
</dbReference>
<comment type="caution">
    <text evidence="4">The sequence shown here is derived from an EMBL/GenBank/DDBJ whole genome shotgun (WGS) entry which is preliminary data.</text>
</comment>
<evidence type="ECO:0000256" key="1">
    <source>
        <dbReference type="ARBA" id="ARBA00010211"/>
    </source>
</evidence>
<name>A0ABS1Q4U7_9ACTN</name>
<comment type="similarity">
    <text evidence="1">Belongs to the FAH family.</text>
</comment>
<dbReference type="Proteomes" id="UP000621510">
    <property type="component" value="Unassembled WGS sequence"/>
</dbReference>
<gene>
    <name evidence="4" type="ORF">JK364_46340</name>
</gene>
<dbReference type="EMBL" id="JAERRG010000035">
    <property type="protein sequence ID" value="MBL1119687.1"/>
    <property type="molecule type" value="Genomic_DNA"/>
</dbReference>
<dbReference type="InterPro" id="IPR051121">
    <property type="entry name" value="FAH"/>
</dbReference>
<dbReference type="GO" id="GO:0016787">
    <property type="term" value="F:hydrolase activity"/>
    <property type="evidence" value="ECO:0007669"/>
    <property type="project" value="UniProtKB-KW"/>
</dbReference>
<accession>A0ABS1Q4U7</accession>
<feature type="domain" description="Fumarylacetoacetase-like C-terminal" evidence="3">
    <location>
        <begin position="102"/>
        <end position="278"/>
    </location>
</feature>
<dbReference type="Pfam" id="PF01557">
    <property type="entry name" value="FAA_hydrolase"/>
    <property type="match status" value="1"/>
</dbReference>
<organism evidence="4 5">
    <name type="scientific">Streptomyces endocoffeicus</name>
    <dbReference type="NCBI Taxonomy" id="2898945"/>
    <lineage>
        <taxon>Bacteria</taxon>
        <taxon>Bacillati</taxon>
        <taxon>Actinomycetota</taxon>
        <taxon>Actinomycetes</taxon>
        <taxon>Kitasatosporales</taxon>
        <taxon>Streptomycetaceae</taxon>
        <taxon>Streptomyces</taxon>
    </lineage>
</organism>
<proteinExistence type="inferred from homology"/>
<reference evidence="4 5" key="1">
    <citation type="submission" date="2021-01" db="EMBL/GenBank/DDBJ databases">
        <title>WGS of actinomycetes isolated from Thailand.</title>
        <authorList>
            <person name="Thawai C."/>
        </authorList>
    </citation>
    <scope>NUCLEOTIDE SEQUENCE [LARGE SCALE GENOMIC DNA]</scope>
    <source>
        <strain evidence="4 5">CA3R110</strain>
    </source>
</reference>
<keyword evidence="5" id="KW-1185">Reference proteome</keyword>
<keyword evidence="4" id="KW-0378">Hydrolase</keyword>
<dbReference type="PANTHER" id="PTHR42796:SF7">
    <property type="entry name" value="2-DEHYDRO-3-DEOXY-D-ARABINONATE DEHYDRATASE"/>
    <property type="match status" value="1"/>
</dbReference>
<dbReference type="PANTHER" id="PTHR42796">
    <property type="entry name" value="FUMARYLACETOACETATE HYDROLASE DOMAIN-CONTAINING PROTEIN 2A-RELATED"/>
    <property type="match status" value="1"/>
</dbReference>
<keyword evidence="2" id="KW-0479">Metal-binding</keyword>
<dbReference type="InterPro" id="IPR011234">
    <property type="entry name" value="Fumarylacetoacetase-like_C"/>
</dbReference>
<evidence type="ECO:0000313" key="5">
    <source>
        <dbReference type="Proteomes" id="UP000621510"/>
    </source>
</evidence>